<dbReference type="Pfam" id="PF13185">
    <property type="entry name" value="GAF_2"/>
    <property type="match status" value="1"/>
</dbReference>
<dbReference type="EMBL" id="VLKH01000002">
    <property type="protein sequence ID" value="TWH82722.1"/>
    <property type="molecule type" value="Genomic_DNA"/>
</dbReference>
<dbReference type="PANTHER" id="PTHR21021:SF15">
    <property type="entry name" value="FREE METHIONINE-R-SULFOXIDE REDUCTASE"/>
    <property type="match status" value="1"/>
</dbReference>
<dbReference type="Gene3D" id="3.30.450.40">
    <property type="match status" value="1"/>
</dbReference>
<dbReference type="FunFam" id="3.30.450.40:FF:000008">
    <property type="entry name" value="GAF domain-containing proteins"/>
    <property type="match status" value="1"/>
</dbReference>
<keyword evidence="4" id="KW-1185">Reference proteome</keyword>
<dbReference type="Proteomes" id="UP000315343">
    <property type="component" value="Unassembled WGS sequence"/>
</dbReference>
<proteinExistence type="inferred from homology"/>
<reference evidence="3 4" key="1">
    <citation type="submission" date="2019-07" db="EMBL/GenBank/DDBJ databases">
        <title>Genomic Encyclopedia of Type Strains, Phase I: the one thousand microbial genomes (KMG-I) project.</title>
        <authorList>
            <person name="Kyrpides N."/>
        </authorList>
    </citation>
    <scope>NUCLEOTIDE SEQUENCE [LARGE SCALE GENOMIC DNA]</scope>
    <source>
        <strain evidence="3 4">DSM 13558</strain>
    </source>
</reference>
<organism evidence="3 4">
    <name type="scientific">Sedimentibacter saalensis</name>
    <dbReference type="NCBI Taxonomy" id="130788"/>
    <lineage>
        <taxon>Bacteria</taxon>
        <taxon>Bacillati</taxon>
        <taxon>Bacillota</taxon>
        <taxon>Tissierellia</taxon>
        <taxon>Sedimentibacter</taxon>
    </lineage>
</organism>
<dbReference type="InterPro" id="IPR003018">
    <property type="entry name" value="GAF"/>
</dbReference>
<dbReference type="InterPro" id="IPR051330">
    <property type="entry name" value="Phosphatase_reg/MetRdx"/>
</dbReference>
<protein>
    <submittedName>
        <fullName evidence="3">GAF domain-containing protein</fullName>
    </submittedName>
</protein>
<evidence type="ECO:0000259" key="2">
    <source>
        <dbReference type="SMART" id="SM00065"/>
    </source>
</evidence>
<sequence>MNNIEEIKFESKEELYEYMNMSLEGLISEEPDWLANLSNAAALLWMLMDDINWAGFYVYKNGELVLGPFQGKPACTHIQIGKGVCGTAAEQRKTQLVKNVHEFPGHIACDSQSNSEIVIPLLIENKIVGVLDIDSPKLGRFDQTDKEYLEQFAEIVERYVKLPEVFI</sequence>
<evidence type="ECO:0000256" key="1">
    <source>
        <dbReference type="ARBA" id="ARBA00038454"/>
    </source>
</evidence>
<dbReference type="AlphaFoldDB" id="A0A562JHH1"/>
<gene>
    <name evidence="3" type="ORF">LY60_01027</name>
</gene>
<dbReference type="SUPFAM" id="SSF55781">
    <property type="entry name" value="GAF domain-like"/>
    <property type="match status" value="1"/>
</dbReference>
<dbReference type="PANTHER" id="PTHR21021">
    <property type="entry name" value="GAF/PUTATIVE CYTOSKELETAL PROTEIN"/>
    <property type="match status" value="1"/>
</dbReference>
<dbReference type="GO" id="GO:0005829">
    <property type="term" value="C:cytosol"/>
    <property type="evidence" value="ECO:0007669"/>
    <property type="project" value="TreeGrafter"/>
</dbReference>
<feature type="domain" description="GAF" evidence="2">
    <location>
        <begin position="22"/>
        <end position="167"/>
    </location>
</feature>
<evidence type="ECO:0000313" key="3">
    <source>
        <dbReference type="EMBL" id="TWH82722.1"/>
    </source>
</evidence>
<dbReference type="OrthoDB" id="9796252at2"/>
<dbReference type="SMART" id="SM00065">
    <property type="entry name" value="GAF"/>
    <property type="match status" value="1"/>
</dbReference>
<evidence type="ECO:0000313" key="4">
    <source>
        <dbReference type="Proteomes" id="UP000315343"/>
    </source>
</evidence>
<dbReference type="InterPro" id="IPR029016">
    <property type="entry name" value="GAF-like_dom_sf"/>
</dbReference>
<dbReference type="GO" id="GO:0033745">
    <property type="term" value="F:L-methionine-(R)-S-oxide reductase activity"/>
    <property type="evidence" value="ECO:0007669"/>
    <property type="project" value="TreeGrafter"/>
</dbReference>
<accession>A0A562JHH1</accession>
<comment type="caution">
    <text evidence="3">The sequence shown here is derived from an EMBL/GenBank/DDBJ whole genome shotgun (WGS) entry which is preliminary data.</text>
</comment>
<comment type="similarity">
    <text evidence="1">Belongs to the free Met sulfoxide reductase family.</text>
</comment>
<name>A0A562JHH1_9FIRM</name>
<dbReference type="RefSeq" id="WP_145080800.1">
    <property type="nucleotide sequence ID" value="NZ_DAMBUX010000021.1"/>
</dbReference>